<dbReference type="Proteomes" id="UP001177023">
    <property type="component" value="Unassembled WGS sequence"/>
</dbReference>
<feature type="non-terminal residue" evidence="2">
    <location>
        <position position="1"/>
    </location>
</feature>
<reference evidence="2" key="1">
    <citation type="submission" date="2023-06" db="EMBL/GenBank/DDBJ databases">
        <authorList>
            <person name="Delattre M."/>
        </authorList>
    </citation>
    <scope>NUCLEOTIDE SEQUENCE</scope>
    <source>
        <strain evidence="2">AF72</strain>
    </source>
</reference>
<sequence>MLQGGEARVNWYILQFRKFRKRRQKHRSALVKQLQYVRQGHRVLPDYLEMMVYRANKGKMLGPQAQSVLMDRQAPRDQQEILGLQALYLGQVPPGHQGQKGQTVNQAKTAAPVQTVCPACLVVVSETNRVHKALQEIPECPALRGTRLFRLEKLHKERQGRPAHQVRNPGVNGIDGAPGEPGADALPGPDGAYCPCPQRSIGLADIVRRSFEDVPTPPPLPTTTPRIHRWRPEIVKHVYRFDVHNTLP</sequence>
<protein>
    <submittedName>
        <fullName evidence="2">Uncharacterized protein</fullName>
    </submittedName>
</protein>
<keyword evidence="3" id="KW-1185">Reference proteome</keyword>
<evidence type="ECO:0000313" key="2">
    <source>
        <dbReference type="EMBL" id="CAJ0573459.1"/>
    </source>
</evidence>
<dbReference type="AlphaFoldDB" id="A0AA36CT41"/>
<evidence type="ECO:0000256" key="1">
    <source>
        <dbReference type="SAM" id="MobiDB-lite"/>
    </source>
</evidence>
<organism evidence="2 3">
    <name type="scientific">Mesorhabditis spiculigera</name>
    <dbReference type="NCBI Taxonomy" id="96644"/>
    <lineage>
        <taxon>Eukaryota</taxon>
        <taxon>Metazoa</taxon>
        <taxon>Ecdysozoa</taxon>
        <taxon>Nematoda</taxon>
        <taxon>Chromadorea</taxon>
        <taxon>Rhabditida</taxon>
        <taxon>Rhabditina</taxon>
        <taxon>Rhabditomorpha</taxon>
        <taxon>Rhabditoidea</taxon>
        <taxon>Rhabditidae</taxon>
        <taxon>Mesorhabditinae</taxon>
        <taxon>Mesorhabditis</taxon>
    </lineage>
</organism>
<gene>
    <name evidence="2" type="ORF">MSPICULIGERA_LOCUS11817</name>
</gene>
<dbReference type="EMBL" id="CATQJA010002619">
    <property type="protein sequence ID" value="CAJ0573459.1"/>
    <property type="molecule type" value="Genomic_DNA"/>
</dbReference>
<feature type="region of interest" description="Disordered" evidence="1">
    <location>
        <begin position="157"/>
        <end position="191"/>
    </location>
</feature>
<comment type="caution">
    <text evidence="2">The sequence shown here is derived from an EMBL/GenBank/DDBJ whole genome shotgun (WGS) entry which is preliminary data.</text>
</comment>
<evidence type="ECO:0000313" key="3">
    <source>
        <dbReference type="Proteomes" id="UP001177023"/>
    </source>
</evidence>
<proteinExistence type="predicted"/>
<name>A0AA36CT41_9BILA</name>
<accession>A0AA36CT41</accession>